<evidence type="ECO:0000256" key="1">
    <source>
        <dbReference type="SAM" id="SignalP"/>
    </source>
</evidence>
<evidence type="ECO:0000313" key="3">
    <source>
        <dbReference type="WBParaSite" id="TMUE_2000008792.1"/>
    </source>
</evidence>
<feature type="signal peptide" evidence="1">
    <location>
        <begin position="1"/>
        <end position="19"/>
    </location>
</feature>
<evidence type="ECO:0000313" key="2">
    <source>
        <dbReference type="Proteomes" id="UP000046395"/>
    </source>
</evidence>
<sequence>MICNSFILTVFLWLEVVIALVDYPTLRSRNLGGSSTGSDLSAARCISLQCEPSLLESSEGTAEGTTE</sequence>
<dbReference type="AlphaFoldDB" id="A0A5S6QPI8"/>
<organism evidence="2 3">
    <name type="scientific">Trichuris muris</name>
    <name type="common">Mouse whipworm</name>
    <dbReference type="NCBI Taxonomy" id="70415"/>
    <lineage>
        <taxon>Eukaryota</taxon>
        <taxon>Metazoa</taxon>
        <taxon>Ecdysozoa</taxon>
        <taxon>Nematoda</taxon>
        <taxon>Enoplea</taxon>
        <taxon>Dorylaimia</taxon>
        <taxon>Trichinellida</taxon>
        <taxon>Trichuridae</taxon>
        <taxon>Trichuris</taxon>
    </lineage>
</organism>
<protein>
    <submittedName>
        <fullName evidence="3">Secreted protein</fullName>
    </submittedName>
</protein>
<dbReference type="Proteomes" id="UP000046395">
    <property type="component" value="Unassembled WGS sequence"/>
</dbReference>
<reference evidence="3" key="1">
    <citation type="submission" date="2019-12" db="UniProtKB">
        <authorList>
            <consortium name="WormBaseParasite"/>
        </authorList>
    </citation>
    <scope>IDENTIFICATION</scope>
</reference>
<accession>A0A5S6QPI8</accession>
<feature type="chain" id="PRO_5024288967" evidence="1">
    <location>
        <begin position="20"/>
        <end position="67"/>
    </location>
</feature>
<keyword evidence="2" id="KW-1185">Reference proteome</keyword>
<keyword evidence="1" id="KW-0732">Signal</keyword>
<dbReference type="WBParaSite" id="TMUE_2000008792.1">
    <property type="protein sequence ID" value="TMUE_2000008792.1"/>
    <property type="gene ID" value="WBGene00293217"/>
</dbReference>
<name>A0A5S6QPI8_TRIMR</name>
<proteinExistence type="predicted"/>